<evidence type="ECO:0000313" key="1">
    <source>
        <dbReference type="EMBL" id="KIH48108.1"/>
    </source>
</evidence>
<keyword evidence="2" id="KW-1185">Reference proteome</keyword>
<organism evidence="1 2">
    <name type="scientific">Ancylostoma duodenale</name>
    <dbReference type="NCBI Taxonomy" id="51022"/>
    <lineage>
        <taxon>Eukaryota</taxon>
        <taxon>Metazoa</taxon>
        <taxon>Ecdysozoa</taxon>
        <taxon>Nematoda</taxon>
        <taxon>Chromadorea</taxon>
        <taxon>Rhabditida</taxon>
        <taxon>Rhabditina</taxon>
        <taxon>Rhabditomorpha</taxon>
        <taxon>Strongyloidea</taxon>
        <taxon>Ancylostomatidae</taxon>
        <taxon>Ancylostomatinae</taxon>
        <taxon>Ancylostoma</taxon>
    </lineage>
</organism>
<proteinExistence type="predicted"/>
<accession>A0A0C2BVX0</accession>
<sequence length="85" mass="9688">VVFESASISAIDLLNALFMYDPKKRISAADALAHPFFTELSLKAFYSRKNYIVNPKNPCLTYERVLRASDRERVQATCGCSDYYL</sequence>
<dbReference type="AlphaFoldDB" id="A0A0C2BVX0"/>
<feature type="non-terminal residue" evidence="1">
    <location>
        <position position="1"/>
    </location>
</feature>
<dbReference type="Gene3D" id="1.10.510.10">
    <property type="entry name" value="Transferase(Phosphotransferase) domain 1"/>
    <property type="match status" value="1"/>
</dbReference>
<protein>
    <recommendedName>
        <fullName evidence="3">Protein kinase domain-containing protein</fullName>
    </recommendedName>
</protein>
<dbReference type="InterPro" id="IPR011009">
    <property type="entry name" value="Kinase-like_dom_sf"/>
</dbReference>
<dbReference type="Proteomes" id="UP000054047">
    <property type="component" value="Unassembled WGS sequence"/>
</dbReference>
<dbReference type="OrthoDB" id="1732493at2759"/>
<reference evidence="1 2" key="1">
    <citation type="submission" date="2013-12" db="EMBL/GenBank/DDBJ databases">
        <title>Draft genome of the parsitic nematode Ancylostoma duodenale.</title>
        <authorList>
            <person name="Mitreva M."/>
        </authorList>
    </citation>
    <scope>NUCLEOTIDE SEQUENCE [LARGE SCALE GENOMIC DNA]</scope>
    <source>
        <strain evidence="1 2">Zhejiang</strain>
    </source>
</reference>
<dbReference type="EMBL" id="KN762547">
    <property type="protein sequence ID" value="KIH48108.1"/>
    <property type="molecule type" value="Genomic_DNA"/>
</dbReference>
<name>A0A0C2BVX0_9BILA</name>
<dbReference type="SUPFAM" id="SSF56112">
    <property type="entry name" value="Protein kinase-like (PK-like)"/>
    <property type="match status" value="1"/>
</dbReference>
<evidence type="ECO:0008006" key="3">
    <source>
        <dbReference type="Google" id="ProtNLM"/>
    </source>
</evidence>
<evidence type="ECO:0000313" key="2">
    <source>
        <dbReference type="Proteomes" id="UP000054047"/>
    </source>
</evidence>
<gene>
    <name evidence="1" type="ORF">ANCDUO_21826</name>
</gene>